<dbReference type="Gramene" id="TVU13958">
    <property type="protein sequence ID" value="TVU13958"/>
    <property type="gene ID" value="EJB05_37398"/>
</dbReference>
<dbReference type="EMBL" id="RWGY01000031">
    <property type="protein sequence ID" value="TVU13958.1"/>
    <property type="molecule type" value="Genomic_DNA"/>
</dbReference>
<organism evidence="2 3">
    <name type="scientific">Eragrostis curvula</name>
    <name type="common">weeping love grass</name>
    <dbReference type="NCBI Taxonomy" id="38414"/>
    <lineage>
        <taxon>Eukaryota</taxon>
        <taxon>Viridiplantae</taxon>
        <taxon>Streptophyta</taxon>
        <taxon>Embryophyta</taxon>
        <taxon>Tracheophyta</taxon>
        <taxon>Spermatophyta</taxon>
        <taxon>Magnoliopsida</taxon>
        <taxon>Liliopsida</taxon>
        <taxon>Poales</taxon>
        <taxon>Poaceae</taxon>
        <taxon>PACMAD clade</taxon>
        <taxon>Chloridoideae</taxon>
        <taxon>Eragrostideae</taxon>
        <taxon>Eragrostidinae</taxon>
        <taxon>Eragrostis</taxon>
    </lineage>
</organism>
<proteinExistence type="predicted"/>
<evidence type="ECO:0000313" key="2">
    <source>
        <dbReference type="EMBL" id="TVU13958.1"/>
    </source>
</evidence>
<dbReference type="AlphaFoldDB" id="A0A5J9TT18"/>
<keyword evidence="3" id="KW-1185">Reference proteome</keyword>
<evidence type="ECO:0000313" key="3">
    <source>
        <dbReference type="Proteomes" id="UP000324897"/>
    </source>
</evidence>
<feature type="chain" id="PRO_5023925503" description="Knottin scorpion toxin-like domain-containing protein" evidence="1">
    <location>
        <begin position="21"/>
        <end position="96"/>
    </location>
</feature>
<sequence length="96" mass="10435">MASRRAVALIVMLVVSHVFAVLTTKGDLLVNRIDDQELSPSGGVGLQSQCHESRLYIGPCIELMCTTACMLQFHNGGHCTGKHLPFFGKCYCFACS</sequence>
<accession>A0A5J9TT18</accession>
<name>A0A5J9TT18_9POAL</name>
<gene>
    <name evidence="2" type="ORF">EJB05_37398</name>
</gene>
<dbReference type="Proteomes" id="UP000324897">
    <property type="component" value="Unassembled WGS sequence"/>
</dbReference>
<feature type="signal peptide" evidence="1">
    <location>
        <begin position="1"/>
        <end position="20"/>
    </location>
</feature>
<comment type="caution">
    <text evidence="2">The sequence shown here is derived from an EMBL/GenBank/DDBJ whole genome shotgun (WGS) entry which is preliminary data.</text>
</comment>
<evidence type="ECO:0008006" key="4">
    <source>
        <dbReference type="Google" id="ProtNLM"/>
    </source>
</evidence>
<protein>
    <recommendedName>
        <fullName evidence="4">Knottin scorpion toxin-like domain-containing protein</fullName>
    </recommendedName>
</protein>
<dbReference type="OrthoDB" id="687172at2759"/>
<keyword evidence="1" id="KW-0732">Signal</keyword>
<reference evidence="2 3" key="1">
    <citation type="journal article" date="2019" name="Sci. Rep.">
        <title>A high-quality genome of Eragrostis curvula grass provides insights into Poaceae evolution and supports new strategies to enhance forage quality.</title>
        <authorList>
            <person name="Carballo J."/>
            <person name="Santos B.A.C.M."/>
            <person name="Zappacosta D."/>
            <person name="Garbus I."/>
            <person name="Selva J.P."/>
            <person name="Gallo C.A."/>
            <person name="Diaz A."/>
            <person name="Albertini E."/>
            <person name="Caccamo M."/>
            <person name="Echenique V."/>
        </authorList>
    </citation>
    <scope>NUCLEOTIDE SEQUENCE [LARGE SCALE GENOMIC DNA]</scope>
    <source>
        <strain evidence="3">cv. Victoria</strain>
        <tissue evidence="2">Leaf</tissue>
    </source>
</reference>
<evidence type="ECO:0000256" key="1">
    <source>
        <dbReference type="SAM" id="SignalP"/>
    </source>
</evidence>